<organism evidence="1 2">
    <name type="scientific">Phaeosphaeria nodorum (strain SN15 / ATCC MYA-4574 / FGSC 10173)</name>
    <name type="common">Glume blotch fungus</name>
    <name type="synonym">Parastagonospora nodorum</name>
    <dbReference type="NCBI Taxonomy" id="321614"/>
    <lineage>
        <taxon>Eukaryota</taxon>
        <taxon>Fungi</taxon>
        <taxon>Dikarya</taxon>
        <taxon>Ascomycota</taxon>
        <taxon>Pezizomycotina</taxon>
        <taxon>Dothideomycetes</taxon>
        <taxon>Pleosporomycetidae</taxon>
        <taxon>Pleosporales</taxon>
        <taxon>Pleosporineae</taxon>
        <taxon>Phaeosphaeriaceae</taxon>
        <taxon>Parastagonospora</taxon>
    </lineage>
</organism>
<reference evidence="2" key="1">
    <citation type="journal article" date="2007" name="Plant Cell">
        <title>Dothideomycete-plant interactions illuminated by genome sequencing and EST analysis of the wheat pathogen Stagonospora nodorum.</title>
        <authorList>
            <person name="Hane J.K."/>
            <person name="Lowe R.G."/>
            <person name="Solomon P.S."/>
            <person name="Tan K.C."/>
            <person name="Schoch C.L."/>
            <person name="Spatafora J.W."/>
            <person name="Crous P.W."/>
            <person name="Kodira C."/>
            <person name="Birren B.W."/>
            <person name="Galagan J.E."/>
            <person name="Torriani S.F."/>
            <person name="McDonald B.A."/>
            <person name="Oliver R.P."/>
        </authorList>
    </citation>
    <scope>NUCLEOTIDE SEQUENCE [LARGE SCALE GENOMIC DNA]</scope>
    <source>
        <strain evidence="2">SN15 / ATCC MYA-4574 / FGSC 10173</strain>
    </source>
</reference>
<gene>
    <name evidence="1" type="ORF">SNOG_05775</name>
</gene>
<name>Q0UR39_PHANO</name>
<dbReference type="GeneID" id="5973048"/>
<dbReference type="KEGG" id="pno:SNOG_05775"/>
<evidence type="ECO:0000313" key="1">
    <source>
        <dbReference type="EMBL" id="EAT86839.1"/>
    </source>
</evidence>
<proteinExistence type="predicted"/>
<dbReference type="AlphaFoldDB" id="Q0UR39"/>
<dbReference type="HOGENOM" id="CLU_1563421_0_0_1"/>
<dbReference type="VEuPathDB" id="FungiDB:JI435_057750"/>
<evidence type="ECO:0000313" key="2">
    <source>
        <dbReference type="Proteomes" id="UP000001055"/>
    </source>
</evidence>
<dbReference type="Proteomes" id="UP000001055">
    <property type="component" value="Unassembled WGS sequence"/>
</dbReference>
<dbReference type="EMBL" id="CH445332">
    <property type="protein sequence ID" value="EAT86839.1"/>
    <property type="molecule type" value="Genomic_DNA"/>
</dbReference>
<accession>Q0UR39</accession>
<dbReference type="InParanoid" id="Q0UR39"/>
<sequence length="171" mass="18067">MDLSPTAARRRPCLPMSALQPTIHGIHTTWALCRRVSACRELIPAPTNGYSALPGTIQGGDVPQKCPHGVARHAFPATNPPSRLGLAIIKPRRNDSSRNDTGPAACICGTDRENGVPLSTHVPPPPETAAWTPLCPVPHAEVVLSVSCPRAQAFPHGLHLSVALPIASPQM</sequence>
<protein>
    <submittedName>
        <fullName evidence="1">Uncharacterized protein</fullName>
    </submittedName>
</protein>
<dbReference type="RefSeq" id="XP_001796171.1">
    <property type="nucleotide sequence ID" value="XM_001796119.1"/>
</dbReference>